<dbReference type="Proteomes" id="UP001642482">
    <property type="component" value="Unassembled WGS sequence"/>
</dbReference>
<accession>A0ABP0CR79</accession>
<feature type="signal peptide" evidence="1">
    <location>
        <begin position="1"/>
        <end position="24"/>
    </location>
</feature>
<name>A0ABP0CR79_9PEZI</name>
<keyword evidence="3" id="KW-1185">Reference proteome</keyword>
<comment type="caution">
    <text evidence="2">The sequence shown here is derived from an EMBL/GenBank/DDBJ whole genome shotgun (WGS) entry which is preliminary data.</text>
</comment>
<evidence type="ECO:0000256" key="1">
    <source>
        <dbReference type="SAM" id="SignalP"/>
    </source>
</evidence>
<organism evidence="2 3">
    <name type="scientific">Sporothrix eucalyptigena</name>
    <dbReference type="NCBI Taxonomy" id="1812306"/>
    <lineage>
        <taxon>Eukaryota</taxon>
        <taxon>Fungi</taxon>
        <taxon>Dikarya</taxon>
        <taxon>Ascomycota</taxon>
        <taxon>Pezizomycotina</taxon>
        <taxon>Sordariomycetes</taxon>
        <taxon>Sordariomycetidae</taxon>
        <taxon>Ophiostomatales</taxon>
        <taxon>Ophiostomataceae</taxon>
        <taxon>Sporothrix</taxon>
    </lineage>
</organism>
<sequence length="205" mass="20999">MRFISLAVGVVATASLATASLALANPCRPTKPSSSVSSVSSVSSISSSSAGPSSASPSPSAAATPLSSFLLESYSDTIPALNGKYLYEIDEDGSVGMSTSLASSCSLEAGDNYLVCGSNYIVMGSTVGTQVYSASWATVLSESLNCYQCSAAYEGAALSCSFTDFPTYKLYQATSGTDDALYVFDSTNTGSVTGYVEIQLIVQTL</sequence>
<evidence type="ECO:0000313" key="2">
    <source>
        <dbReference type="EMBL" id="CAK7234637.1"/>
    </source>
</evidence>
<gene>
    <name evidence="2" type="ORF">SEUCBS140593_009010</name>
</gene>
<evidence type="ECO:0000313" key="3">
    <source>
        <dbReference type="Proteomes" id="UP001642482"/>
    </source>
</evidence>
<reference evidence="2 3" key="1">
    <citation type="submission" date="2024-01" db="EMBL/GenBank/DDBJ databases">
        <authorList>
            <person name="Allen C."/>
            <person name="Tagirdzhanova G."/>
        </authorList>
    </citation>
    <scope>NUCLEOTIDE SEQUENCE [LARGE SCALE GENOMIC DNA]</scope>
</reference>
<dbReference type="EMBL" id="CAWUHD010000136">
    <property type="protein sequence ID" value="CAK7234637.1"/>
    <property type="molecule type" value="Genomic_DNA"/>
</dbReference>
<protein>
    <submittedName>
        <fullName evidence="2">Uncharacterized protein</fullName>
    </submittedName>
</protein>
<keyword evidence="1" id="KW-0732">Signal</keyword>
<proteinExistence type="predicted"/>
<feature type="chain" id="PRO_5046572804" evidence="1">
    <location>
        <begin position="25"/>
        <end position="205"/>
    </location>
</feature>